<protein>
    <submittedName>
        <fullName evidence="1">Uncharacterized protein</fullName>
    </submittedName>
</protein>
<dbReference type="OrthoDB" id="5372708at2759"/>
<dbReference type="InterPro" id="IPR041078">
    <property type="entry name" value="Plavaka"/>
</dbReference>
<dbReference type="Pfam" id="PF18759">
    <property type="entry name" value="Plavaka"/>
    <property type="match status" value="1"/>
</dbReference>
<dbReference type="Proteomes" id="UP000800038">
    <property type="component" value="Unassembled WGS sequence"/>
</dbReference>
<keyword evidence="2" id="KW-1185">Reference proteome</keyword>
<organism evidence="1 2">
    <name type="scientific">Clathrospora elynae</name>
    <dbReference type="NCBI Taxonomy" id="706981"/>
    <lineage>
        <taxon>Eukaryota</taxon>
        <taxon>Fungi</taxon>
        <taxon>Dikarya</taxon>
        <taxon>Ascomycota</taxon>
        <taxon>Pezizomycotina</taxon>
        <taxon>Dothideomycetes</taxon>
        <taxon>Pleosporomycetidae</taxon>
        <taxon>Pleosporales</taxon>
        <taxon>Diademaceae</taxon>
        <taxon>Clathrospora</taxon>
    </lineage>
</organism>
<dbReference type="AlphaFoldDB" id="A0A6A5SG10"/>
<gene>
    <name evidence="1" type="ORF">EJ02DRAFT_353246</name>
</gene>
<evidence type="ECO:0000313" key="1">
    <source>
        <dbReference type="EMBL" id="KAF1938993.1"/>
    </source>
</evidence>
<dbReference type="EMBL" id="ML976090">
    <property type="protein sequence ID" value="KAF1938993.1"/>
    <property type="molecule type" value="Genomic_DNA"/>
</dbReference>
<proteinExistence type="predicted"/>
<reference evidence="1" key="1">
    <citation type="journal article" date="2020" name="Stud. Mycol.">
        <title>101 Dothideomycetes genomes: a test case for predicting lifestyles and emergence of pathogens.</title>
        <authorList>
            <person name="Haridas S."/>
            <person name="Albert R."/>
            <person name="Binder M."/>
            <person name="Bloem J."/>
            <person name="Labutti K."/>
            <person name="Salamov A."/>
            <person name="Andreopoulos B."/>
            <person name="Baker S."/>
            <person name="Barry K."/>
            <person name="Bills G."/>
            <person name="Bluhm B."/>
            <person name="Cannon C."/>
            <person name="Castanera R."/>
            <person name="Culley D."/>
            <person name="Daum C."/>
            <person name="Ezra D."/>
            <person name="Gonzalez J."/>
            <person name="Henrissat B."/>
            <person name="Kuo A."/>
            <person name="Liang C."/>
            <person name="Lipzen A."/>
            <person name="Lutzoni F."/>
            <person name="Magnuson J."/>
            <person name="Mondo S."/>
            <person name="Nolan M."/>
            <person name="Ohm R."/>
            <person name="Pangilinan J."/>
            <person name="Park H.-J."/>
            <person name="Ramirez L."/>
            <person name="Alfaro M."/>
            <person name="Sun H."/>
            <person name="Tritt A."/>
            <person name="Yoshinaga Y."/>
            <person name="Zwiers L.-H."/>
            <person name="Turgeon B."/>
            <person name="Goodwin S."/>
            <person name="Spatafora J."/>
            <person name="Crous P."/>
            <person name="Grigoriev I."/>
        </authorList>
    </citation>
    <scope>NUCLEOTIDE SEQUENCE</scope>
    <source>
        <strain evidence="1">CBS 161.51</strain>
    </source>
</reference>
<sequence length="257" mass="28680">MNTLRPVALSHPLCGELEIQQYHRANILGNLYGGSKVVRSLPYTLFIDTFGLYRNMYRPISGFYAQFAFFNELDRKKRINVFPITLAPFAAKWEDVVASLVHLKELESGVEVTLDDGTVATICAPCLTYVGDMPQQQANAGCKNQSAKHFCRSCLISSNSHNNIRYDIVNGGRYHNETSRVRLEAATFSKKDQTQTFKDLGLSNKPSPLANITPSLCIPIAFPGDVAHSEFKGIARQVINLLFTDIIKTSFHEAFAQ</sequence>
<evidence type="ECO:0000313" key="2">
    <source>
        <dbReference type="Proteomes" id="UP000800038"/>
    </source>
</evidence>
<feature type="non-terminal residue" evidence="1">
    <location>
        <position position="257"/>
    </location>
</feature>
<name>A0A6A5SG10_9PLEO</name>
<accession>A0A6A5SG10</accession>